<dbReference type="Proteomes" id="UP001596388">
    <property type="component" value="Unassembled WGS sequence"/>
</dbReference>
<evidence type="ECO:0000256" key="1">
    <source>
        <dbReference type="ARBA" id="ARBA00006499"/>
    </source>
</evidence>
<dbReference type="Pfam" id="PF02230">
    <property type="entry name" value="Abhydrolase_2"/>
    <property type="match status" value="1"/>
</dbReference>
<protein>
    <submittedName>
        <fullName evidence="4">Alpha/beta hydrolase</fullName>
    </submittedName>
</protein>
<dbReference type="EMBL" id="JBHTAG010000003">
    <property type="protein sequence ID" value="MFC7097870.1"/>
    <property type="molecule type" value="Genomic_DNA"/>
</dbReference>
<gene>
    <name evidence="4" type="ORF">ACFQKD_11200</name>
</gene>
<evidence type="ECO:0000256" key="2">
    <source>
        <dbReference type="ARBA" id="ARBA00022801"/>
    </source>
</evidence>
<name>A0ABD5WWP5_9EURY</name>
<reference evidence="4 5" key="1">
    <citation type="journal article" date="2019" name="Int. J. Syst. Evol. Microbiol.">
        <title>The Global Catalogue of Microorganisms (GCM) 10K type strain sequencing project: providing services to taxonomists for standard genome sequencing and annotation.</title>
        <authorList>
            <consortium name="The Broad Institute Genomics Platform"/>
            <consortium name="The Broad Institute Genome Sequencing Center for Infectious Disease"/>
            <person name="Wu L."/>
            <person name="Ma J."/>
        </authorList>
    </citation>
    <scope>NUCLEOTIDE SEQUENCE [LARGE SCALE GENOMIC DNA]</scope>
    <source>
        <strain evidence="4 5">DT55</strain>
    </source>
</reference>
<dbReference type="SUPFAM" id="SSF53474">
    <property type="entry name" value="alpha/beta-Hydrolases"/>
    <property type="match status" value="1"/>
</dbReference>
<dbReference type="InterPro" id="IPR029058">
    <property type="entry name" value="AB_hydrolase_fold"/>
</dbReference>
<comment type="similarity">
    <text evidence="1">Belongs to the AB hydrolase superfamily. AB hydrolase 2 family.</text>
</comment>
<dbReference type="Gene3D" id="3.40.50.1820">
    <property type="entry name" value="alpha/beta hydrolase"/>
    <property type="match status" value="1"/>
</dbReference>
<organism evidence="4 5">
    <name type="scientific">Halobaculum marinum</name>
    <dbReference type="NCBI Taxonomy" id="3031996"/>
    <lineage>
        <taxon>Archaea</taxon>
        <taxon>Methanobacteriati</taxon>
        <taxon>Methanobacteriota</taxon>
        <taxon>Stenosarchaea group</taxon>
        <taxon>Halobacteria</taxon>
        <taxon>Halobacteriales</taxon>
        <taxon>Haloferacaceae</taxon>
        <taxon>Halobaculum</taxon>
    </lineage>
</organism>
<dbReference type="InterPro" id="IPR050565">
    <property type="entry name" value="LYPA1-2/EST-like"/>
</dbReference>
<evidence type="ECO:0000313" key="4">
    <source>
        <dbReference type="EMBL" id="MFC7097870.1"/>
    </source>
</evidence>
<evidence type="ECO:0000313" key="5">
    <source>
        <dbReference type="Proteomes" id="UP001596388"/>
    </source>
</evidence>
<comment type="caution">
    <text evidence="4">The sequence shown here is derived from an EMBL/GenBank/DDBJ whole genome shotgun (WGS) entry which is preliminary data.</text>
</comment>
<dbReference type="RefSeq" id="WP_276237636.1">
    <property type="nucleotide sequence ID" value="NZ_CP119989.1"/>
</dbReference>
<evidence type="ECO:0000259" key="3">
    <source>
        <dbReference type="Pfam" id="PF02230"/>
    </source>
</evidence>
<proteinExistence type="inferred from homology"/>
<dbReference type="AlphaFoldDB" id="A0ABD5WWP5"/>
<dbReference type="InterPro" id="IPR003140">
    <property type="entry name" value="PLipase/COase/thioEstase"/>
</dbReference>
<dbReference type="PANTHER" id="PTHR10655:SF17">
    <property type="entry name" value="LYSOPHOSPHOLIPASE-LIKE PROTEIN 1"/>
    <property type="match status" value="1"/>
</dbReference>
<sequence>MFGDGTLPADLPGPHAGRPVVTAGAPRGAARAAVVALHGRGATAQGVINLLDPLARHGVAFVAPAADRGRWYPYAGDEPRERNESHLESALAVVDSLLTETRTTLSLPPEAVVLVGFSQGASVAAEYAVDRGGAHPLAVLSGSLLGPTVDAEGLTGDLAGTPALVAGGAADDRVPPDRVRATAAVLGALGADVTERLYDGVGHEVTADEFAWLNRLLADLVDG</sequence>
<feature type="domain" description="Phospholipase/carboxylesterase/thioesterase" evidence="3">
    <location>
        <begin position="25"/>
        <end position="214"/>
    </location>
</feature>
<keyword evidence="2 4" id="KW-0378">Hydrolase</keyword>
<accession>A0ABD5WWP5</accession>
<dbReference type="GeneID" id="79271214"/>
<dbReference type="GO" id="GO:0016787">
    <property type="term" value="F:hydrolase activity"/>
    <property type="evidence" value="ECO:0007669"/>
    <property type="project" value="UniProtKB-KW"/>
</dbReference>
<keyword evidence="5" id="KW-1185">Reference proteome</keyword>
<dbReference type="PANTHER" id="PTHR10655">
    <property type="entry name" value="LYSOPHOSPHOLIPASE-RELATED"/>
    <property type="match status" value="1"/>
</dbReference>